<evidence type="ECO:0000259" key="4">
    <source>
        <dbReference type="Pfam" id="PF25976"/>
    </source>
</evidence>
<dbReference type="InterPro" id="IPR019606">
    <property type="entry name" value="GerMN"/>
</dbReference>
<protein>
    <recommendedName>
        <fullName evidence="7">Lipoprotein LpqB</fullName>
    </recommendedName>
</protein>
<feature type="signal peptide" evidence="1">
    <location>
        <begin position="1"/>
        <end position="28"/>
    </location>
</feature>
<sequence>MSNHFYRTKLLPLLCALLLLGGTVSLNACTAIPSDTPPQSLGQFRRMPITFHPPKPQPGRSPDLLLRDFIRAAAVPTDQHAAARLFLTSKGNEEWKNHTTFKVVDRVDVNTIATPTTDSLVMQVRARSMGEVDKQGSFRSHISTSTFQVKMRRINRQWLIDCFPDELLVDKEAFMSTYESQSVYYLDSTGSRAVPDPRWLYAQNNRLPTMLMQLLVQEPSPQLRTVVNSELSPSVHISVVPGIQGNGVDVEISNYHSTSETARQRLAAQIIFTFERARIHGPFYISVNGSPLDPNHRDGWTPADVIHYDPMFATHKNPVHLHAITSDGLMKVTSNLEPVKGPLGHSQGIHAAAFSRGGGMIGVVEEVRHKQHTALEVKMGPVGGPLVSVMRGSRFSRPTWGPTGQDMWIVSGDGQLNRITWQNGRPPLVTRVNTHDLSNKPDFSTLAISPDGVRMAYISGGKLFIATVYNGRNGDVALKNPRRIYVSGDEVVLSLAWRTATTLIVGGSLTDQPVLMMSVDGASITPLGVRNVTAPVSVVVANPSGVYVQDSRDVMRLEQGSEGFWQDVPALVNSSHAIPVLEG</sequence>
<gene>
    <name evidence="5" type="ORF">DI579_03490</name>
</gene>
<name>A0A2W5IG27_9ACTN</name>
<accession>A0A2W5IG27</accession>
<feature type="domain" description="Lipoprotein LpqB N-terminal" evidence="4">
    <location>
        <begin position="55"/>
        <end position="174"/>
    </location>
</feature>
<proteinExistence type="predicted"/>
<evidence type="ECO:0008006" key="7">
    <source>
        <dbReference type="Google" id="ProtNLM"/>
    </source>
</evidence>
<evidence type="ECO:0000259" key="3">
    <source>
        <dbReference type="Pfam" id="PF10647"/>
    </source>
</evidence>
<dbReference type="Pfam" id="PF10646">
    <property type="entry name" value="Germane"/>
    <property type="match status" value="1"/>
</dbReference>
<evidence type="ECO:0000313" key="5">
    <source>
        <dbReference type="EMBL" id="PZP89274.1"/>
    </source>
</evidence>
<organism evidence="5 6">
    <name type="scientific">Lawsonella clevelandensis</name>
    <dbReference type="NCBI Taxonomy" id="1528099"/>
    <lineage>
        <taxon>Bacteria</taxon>
        <taxon>Bacillati</taxon>
        <taxon>Actinomycetota</taxon>
        <taxon>Actinomycetes</taxon>
        <taxon>Mycobacteriales</taxon>
        <taxon>Lawsonellaceae</taxon>
        <taxon>Lawsonella</taxon>
    </lineage>
</organism>
<dbReference type="EMBL" id="QFOZ01000003">
    <property type="protein sequence ID" value="PZP89274.1"/>
    <property type="molecule type" value="Genomic_DNA"/>
</dbReference>
<dbReference type="RefSeq" id="WP_303678701.1">
    <property type="nucleotide sequence ID" value="NZ_JBHWSZ010000046.1"/>
</dbReference>
<keyword evidence="1" id="KW-0732">Signal</keyword>
<feature type="domain" description="GerMN" evidence="2">
    <location>
        <begin position="183"/>
        <end position="293"/>
    </location>
</feature>
<evidence type="ECO:0000313" key="6">
    <source>
        <dbReference type="Proteomes" id="UP000248606"/>
    </source>
</evidence>
<evidence type="ECO:0000259" key="2">
    <source>
        <dbReference type="Pfam" id="PF10646"/>
    </source>
</evidence>
<dbReference type="Proteomes" id="UP000248606">
    <property type="component" value="Unassembled WGS sequence"/>
</dbReference>
<dbReference type="InterPro" id="IPR059026">
    <property type="entry name" value="LpqB_N"/>
</dbReference>
<feature type="domain" description="Lipoprotein LpqB C-terminal" evidence="3">
    <location>
        <begin position="333"/>
        <end position="580"/>
    </location>
</feature>
<dbReference type="Pfam" id="PF25976">
    <property type="entry name" value="LpqB_N"/>
    <property type="match status" value="1"/>
</dbReference>
<reference evidence="5 6" key="1">
    <citation type="submission" date="2017-08" db="EMBL/GenBank/DDBJ databases">
        <title>Infants hospitalized years apart are colonized by the same room-sourced microbial strains.</title>
        <authorList>
            <person name="Brooks B."/>
            <person name="Olm M.R."/>
            <person name="Firek B.A."/>
            <person name="Baker R."/>
            <person name="Thomas B.C."/>
            <person name="Morowitz M.J."/>
            <person name="Banfield J.F."/>
        </authorList>
    </citation>
    <scope>NUCLEOTIDE SEQUENCE [LARGE SCALE GENOMIC DNA]</scope>
    <source>
        <strain evidence="5">S2_006_000_R1_57</strain>
    </source>
</reference>
<feature type="chain" id="PRO_5038620037" description="Lipoprotein LpqB" evidence="1">
    <location>
        <begin position="29"/>
        <end position="583"/>
    </location>
</feature>
<dbReference type="AlphaFoldDB" id="A0A2W5IG27"/>
<dbReference type="InterPro" id="IPR018910">
    <property type="entry name" value="LpqB_C"/>
</dbReference>
<dbReference type="Pfam" id="PF10647">
    <property type="entry name" value="Gmad1"/>
    <property type="match status" value="1"/>
</dbReference>
<comment type="caution">
    <text evidence="5">The sequence shown here is derived from an EMBL/GenBank/DDBJ whole genome shotgun (WGS) entry which is preliminary data.</text>
</comment>
<dbReference type="SUPFAM" id="SSF82171">
    <property type="entry name" value="DPP6 N-terminal domain-like"/>
    <property type="match status" value="1"/>
</dbReference>
<evidence type="ECO:0000256" key="1">
    <source>
        <dbReference type="SAM" id="SignalP"/>
    </source>
</evidence>